<dbReference type="InterPro" id="IPR006153">
    <property type="entry name" value="Cation/H_exchanger_TM"/>
</dbReference>
<dbReference type="Gene3D" id="1.20.1530.20">
    <property type="match status" value="1"/>
</dbReference>
<feature type="region of interest" description="Disordered" evidence="10">
    <location>
        <begin position="62"/>
        <end position="88"/>
    </location>
</feature>
<keyword evidence="4 11" id="KW-0812">Transmembrane</keyword>
<feature type="transmembrane region" description="Helical" evidence="11">
    <location>
        <begin position="162"/>
        <end position="188"/>
    </location>
</feature>
<evidence type="ECO:0000256" key="7">
    <source>
        <dbReference type="ARBA" id="ARBA00023065"/>
    </source>
</evidence>
<comment type="subcellular location">
    <subcellularLocation>
        <location evidence="1">Membrane</location>
        <topology evidence="1">Multi-pass membrane protein</topology>
    </subcellularLocation>
</comment>
<evidence type="ECO:0000256" key="6">
    <source>
        <dbReference type="ARBA" id="ARBA00022989"/>
    </source>
</evidence>
<keyword evidence="2" id="KW-0813">Transport</keyword>
<dbReference type="PANTHER" id="PTHR32468">
    <property type="entry name" value="CATION/H + ANTIPORTER"/>
    <property type="match status" value="1"/>
</dbReference>
<dbReference type="GO" id="GO:0006813">
    <property type="term" value="P:potassium ion transport"/>
    <property type="evidence" value="ECO:0007669"/>
    <property type="project" value="UniProtKB-KW"/>
</dbReference>
<evidence type="ECO:0000256" key="2">
    <source>
        <dbReference type="ARBA" id="ARBA00022448"/>
    </source>
</evidence>
<evidence type="ECO:0000313" key="13">
    <source>
        <dbReference type="EMBL" id="KOM41695.1"/>
    </source>
</evidence>
<feature type="domain" description="Cation/H+ exchanger transmembrane" evidence="12">
    <location>
        <begin position="168"/>
        <end position="223"/>
    </location>
</feature>
<keyword evidence="6 11" id="KW-1133">Transmembrane helix</keyword>
<dbReference type="InterPro" id="IPR050794">
    <property type="entry name" value="CPA2_transporter"/>
</dbReference>
<evidence type="ECO:0000256" key="11">
    <source>
        <dbReference type="SAM" id="Phobius"/>
    </source>
</evidence>
<dbReference type="InterPro" id="IPR038770">
    <property type="entry name" value="Na+/solute_symporter_sf"/>
</dbReference>
<dbReference type="PANTHER" id="PTHR32468:SF81">
    <property type="entry name" value="CATION_H(+) ANTIPORTER 19"/>
    <property type="match status" value="1"/>
</dbReference>
<dbReference type="GO" id="GO:0012505">
    <property type="term" value="C:endomembrane system"/>
    <property type="evidence" value="ECO:0007669"/>
    <property type="project" value="TreeGrafter"/>
</dbReference>
<dbReference type="GO" id="GO:0006885">
    <property type="term" value="P:regulation of pH"/>
    <property type="evidence" value="ECO:0007669"/>
    <property type="project" value="TreeGrafter"/>
</dbReference>
<proteinExistence type="inferred from homology"/>
<feature type="transmembrane region" description="Helical" evidence="11">
    <location>
        <begin position="200"/>
        <end position="222"/>
    </location>
</feature>
<evidence type="ECO:0000313" key="14">
    <source>
        <dbReference type="Proteomes" id="UP000053144"/>
    </source>
</evidence>
<gene>
    <name evidence="13" type="ORF">LR48_Vigan04g189300</name>
</gene>
<dbReference type="STRING" id="3914.A0A0L9UFK9"/>
<reference evidence="14" key="1">
    <citation type="journal article" date="2015" name="Proc. Natl. Acad. Sci. U.S.A.">
        <title>Genome sequencing of adzuki bean (Vigna angularis) provides insight into high starch and low fat accumulation and domestication.</title>
        <authorList>
            <person name="Yang K."/>
            <person name="Tian Z."/>
            <person name="Chen C."/>
            <person name="Luo L."/>
            <person name="Zhao B."/>
            <person name="Wang Z."/>
            <person name="Yu L."/>
            <person name="Li Y."/>
            <person name="Sun Y."/>
            <person name="Li W."/>
            <person name="Chen Y."/>
            <person name="Li Y."/>
            <person name="Zhang Y."/>
            <person name="Ai D."/>
            <person name="Zhao J."/>
            <person name="Shang C."/>
            <person name="Ma Y."/>
            <person name="Wu B."/>
            <person name="Wang M."/>
            <person name="Gao L."/>
            <person name="Sun D."/>
            <person name="Zhang P."/>
            <person name="Guo F."/>
            <person name="Wang W."/>
            <person name="Li Y."/>
            <person name="Wang J."/>
            <person name="Varshney R.K."/>
            <person name="Wang J."/>
            <person name="Ling H.Q."/>
            <person name="Wan P."/>
        </authorList>
    </citation>
    <scope>NUCLEOTIDE SEQUENCE</scope>
    <source>
        <strain evidence="14">cv. Jingnong 6</strain>
    </source>
</reference>
<keyword evidence="3" id="KW-0633">Potassium transport</keyword>
<dbReference type="AlphaFoldDB" id="A0A0L9UFK9"/>
<dbReference type="GO" id="GO:0015297">
    <property type="term" value="F:antiporter activity"/>
    <property type="evidence" value="ECO:0007669"/>
    <property type="project" value="InterPro"/>
</dbReference>
<evidence type="ECO:0000256" key="1">
    <source>
        <dbReference type="ARBA" id="ARBA00004141"/>
    </source>
</evidence>
<evidence type="ECO:0000256" key="3">
    <source>
        <dbReference type="ARBA" id="ARBA00022538"/>
    </source>
</evidence>
<name>A0A0L9UFK9_PHAAN</name>
<organism evidence="13 14">
    <name type="scientific">Phaseolus angularis</name>
    <name type="common">Azuki bean</name>
    <name type="synonym">Vigna angularis</name>
    <dbReference type="NCBI Taxonomy" id="3914"/>
    <lineage>
        <taxon>Eukaryota</taxon>
        <taxon>Viridiplantae</taxon>
        <taxon>Streptophyta</taxon>
        <taxon>Embryophyta</taxon>
        <taxon>Tracheophyta</taxon>
        <taxon>Spermatophyta</taxon>
        <taxon>Magnoliopsida</taxon>
        <taxon>eudicotyledons</taxon>
        <taxon>Gunneridae</taxon>
        <taxon>Pentapetalae</taxon>
        <taxon>rosids</taxon>
        <taxon>fabids</taxon>
        <taxon>Fabales</taxon>
        <taxon>Fabaceae</taxon>
        <taxon>Papilionoideae</taxon>
        <taxon>50 kb inversion clade</taxon>
        <taxon>NPAAA clade</taxon>
        <taxon>indigoferoid/millettioid clade</taxon>
        <taxon>Phaseoleae</taxon>
        <taxon>Vigna</taxon>
    </lineage>
</organism>
<dbReference type="GO" id="GO:0016020">
    <property type="term" value="C:membrane"/>
    <property type="evidence" value="ECO:0007669"/>
    <property type="project" value="UniProtKB-SubCell"/>
</dbReference>
<feature type="compositionally biased region" description="Basic and acidic residues" evidence="10">
    <location>
        <begin position="1"/>
        <end position="24"/>
    </location>
</feature>
<evidence type="ECO:0000256" key="9">
    <source>
        <dbReference type="ARBA" id="ARBA00038341"/>
    </source>
</evidence>
<dbReference type="EMBL" id="CM003374">
    <property type="protein sequence ID" value="KOM41695.1"/>
    <property type="molecule type" value="Genomic_DNA"/>
</dbReference>
<dbReference type="Pfam" id="PF00999">
    <property type="entry name" value="Na_H_Exchanger"/>
    <property type="match status" value="1"/>
</dbReference>
<dbReference type="Gramene" id="KOM41695">
    <property type="protein sequence ID" value="KOM41695"/>
    <property type="gene ID" value="LR48_Vigan04g189300"/>
</dbReference>
<keyword evidence="8 11" id="KW-0472">Membrane</keyword>
<evidence type="ECO:0000256" key="4">
    <source>
        <dbReference type="ARBA" id="ARBA00022692"/>
    </source>
</evidence>
<protein>
    <recommendedName>
        <fullName evidence="12">Cation/H+ exchanger transmembrane domain-containing protein</fullName>
    </recommendedName>
</protein>
<evidence type="ECO:0000256" key="10">
    <source>
        <dbReference type="SAM" id="MobiDB-lite"/>
    </source>
</evidence>
<feature type="compositionally biased region" description="Gly residues" evidence="10">
    <location>
        <begin position="73"/>
        <end position="87"/>
    </location>
</feature>
<dbReference type="GO" id="GO:1902600">
    <property type="term" value="P:proton transmembrane transport"/>
    <property type="evidence" value="ECO:0007669"/>
    <property type="project" value="InterPro"/>
</dbReference>
<keyword evidence="5" id="KW-0630">Potassium</keyword>
<keyword evidence="7" id="KW-0406">Ion transport</keyword>
<evidence type="ECO:0000256" key="5">
    <source>
        <dbReference type="ARBA" id="ARBA00022958"/>
    </source>
</evidence>
<sequence length="228" mass="24753">MNAYGDSDHRSDEPTVSDGGRDFTGEGIGGKVEKLEGVEYGDGGGMLPLRRWGRGDEVEAARWRGDEDSVEGPRGGGGGGEGRGWRGGRGRARELWQERFDFLCLLTLIHEKVNLGLDASCFGKRMQGEILLGPSTIERNEKFLNTIFPKKNLTVLETMTHLGLLFFLFLVGVALSITAFPVLARILAELKLLTIDVGRIVMVAAAVNDVGAWILLAIAIALSRLINS</sequence>
<feature type="region of interest" description="Disordered" evidence="10">
    <location>
        <begin position="1"/>
        <end position="30"/>
    </location>
</feature>
<dbReference type="Proteomes" id="UP000053144">
    <property type="component" value="Chromosome 4"/>
</dbReference>
<comment type="similarity">
    <text evidence="9">Belongs to the monovalent cation:proton antiporter 2 (CPA2) transporter (TC 2.A.37) family. CHX (TC 2.A.37.4) subfamily.</text>
</comment>
<evidence type="ECO:0000256" key="8">
    <source>
        <dbReference type="ARBA" id="ARBA00023136"/>
    </source>
</evidence>
<evidence type="ECO:0000259" key="12">
    <source>
        <dbReference type="Pfam" id="PF00999"/>
    </source>
</evidence>
<accession>A0A0L9UFK9</accession>